<reference evidence="2 3" key="1">
    <citation type="journal article" date="2015" name="Genome Biol. Evol.">
        <title>Comparative Genomics of a Bacterivorous Green Alga Reveals Evolutionary Causalities and Consequences of Phago-Mixotrophic Mode of Nutrition.</title>
        <authorList>
            <person name="Burns J.A."/>
            <person name="Paasch A."/>
            <person name="Narechania A."/>
            <person name="Kim E."/>
        </authorList>
    </citation>
    <scope>NUCLEOTIDE SEQUENCE [LARGE SCALE GENOMIC DNA]</scope>
    <source>
        <strain evidence="2 3">PLY_AMNH</strain>
    </source>
</reference>
<proteinExistence type="predicted"/>
<dbReference type="SUPFAM" id="SSF51126">
    <property type="entry name" value="Pectin lyase-like"/>
    <property type="match status" value="1"/>
</dbReference>
<keyword evidence="3" id="KW-1185">Reference proteome</keyword>
<evidence type="ECO:0000313" key="3">
    <source>
        <dbReference type="Proteomes" id="UP001190700"/>
    </source>
</evidence>
<name>A0AAE0LL89_9CHLO</name>
<feature type="non-terminal residue" evidence="2">
    <location>
        <position position="586"/>
    </location>
</feature>
<organism evidence="2 3">
    <name type="scientific">Cymbomonas tetramitiformis</name>
    <dbReference type="NCBI Taxonomy" id="36881"/>
    <lineage>
        <taxon>Eukaryota</taxon>
        <taxon>Viridiplantae</taxon>
        <taxon>Chlorophyta</taxon>
        <taxon>Pyramimonadophyceae</taxon>
        <taxon>Pyramimonadales</taxon>
        <taxon>Pyramimonadaceae</taxon>
        <taxon>Cymbomonas</taxon>
    </lineage>
</organism>
<dbReference type="InterPro" id="IPR011050">
    <property type="entry name" value="Pectin_lyase_fold/virulence"/>
</dbReference>
<dbReference type="EMBL" id="LGRX02000099">
    <property type="protein sequence ID" value="KAK3289546.1"/>
    <property type="molecule type" value="Genomic_DNA"/>
</dbReference>
<dbReference type="AlphaFoldDB" id="A0AAE0LL89"/>
<gene>
    <name evidence="2" type="ORF">CYMTET_3024</name>
</gene>
<accession>A0AAE0LL89</accession>
<sequence>MRRLSPLGRLAILRGELVALALLVQSLDARHNSSSEQELPKTTYQEFPTMAMMREVGGWGFPKMVLESLNETEELVMVSAEQAAQANAQNAGFTCDEGQVFGTVVVEILEYHDGLAQTVAPEVAYERPLKLRYEIYRLQEEVGAEGDNTIHTTSLEVLTASIDAGEAELVHEGHHFESPPILCFDTESTYALRSYALQLSKDELMSDMVDSFFYVLGPCEVGCFRPHYSANVSGCVLNSLSSIDTQDHFAPFNTTCQRAPDDVIANQAAPFNVSNEQELRDVLDGTRGPVRVELQADIAMVSGKGAFVMNNDYRLGPGLARRVVITSSPTSCGDDGLCKVNGMGMTNMFRVAYDMDLEMIGPNVLALHRIWLVNGSAAYGGAFTVRTSGYVILRDSVVSGCRAGKGGVFVPNPASTDYASLGAVLLVNSKFFDNHALEEYRGTSPARRQLLEHWSPNAGGMGVLWSCVVVARGCEFKGHTAAGNGGVFFVNWRVGLWLYDCSFSSNRQYYTGLGPGWGGVIGGTNVKNGTVYVEGCRFDRNEAHNGGGAVILMDTALAIVNSVFHGNSIRASHGAAVFLDHDVALL</sequence>
<evidence type="ECO:0000256" key="1">
    <source>
        <dbReference type="SAM" id="SignalP"/>
    </source>
</evidence>
<protein>
    <recommendedName>
        <fullName evidence="4">Right handed beta helix domain-containing protein</fullName>
    </recommendedName>
</protein>
<dbReference type="Proteomes" id="UP001190700">
    <property type="component" value="Unassembled WGS sequence"/>
</dbReference>
<evidence type="ECO:0000313" key="2">
    <source>
        <dbReference type="EMBL" id="KAK3289546.1"/>
    </source>
</evidence>
<comment type="caution">
    <text evidence="2">The sequence shown here is derived from an EMBL/GenBank/DDBJ whole genome shotgun (WGS) entry which is preliminary data.</text>
</comment>
<feature type="signal peptide" evidence="1">
    <location>
        <begin position="1"/>
        <end position="29"/>
    </location>
</feature>
<feature type="chain" id="PRO_5041897753" description="Right handed beta helix domain-containing protein" evidence="1">
    <location>
        <begin position="30"/>
        <end position="586"/>
    </location>
</feature>
<evidence type="ECO:0008006" key="4">
    <source>
        <dbReference type="Google" id="ProtNLM"/>
    </source>
</evidence>
<keyword evidence="1" id="KW-0732">Signal</keyword>